<dbReference type="Proteomes" id="UP000291301">
    <property type="component" value="Unassembled WGS sequence"/>
</dbReference>
<reference evidence="1 2" key="1">
    <citation type="journal article" date="2015" name="Antonie Van Leeuwenhoek">
        <title>Oricola cellulosilytica gen. nov., sp. nov., a cellulose-degrading bacterium of the family Phyllobacteriaceae isolated from surface seashore water, and emended descriptions of Mesorhizobium loti and Phyllobacterium myrsinacearum.</title>
        <authorList>
            <person name="Hameed A."/>
            <person name="Shahina M."/>
            <person name="Lai W.A."/>
            <person name="Lin S.Y."/>
            <person name="Young L.S."/>
            <person name="Liu Y.C."/>
            <person name="Hsu Y.H."/>
            <person name="Young C.C."/>
        </authorList>
    </citation>
    <scope>NUCLEOTIDE SEQUENCE [LARGE SCALE GENOMIC DNA]</scope>
    <source>
        <strain evidence="1 2">KCTC 52183</strain>
    </source>
</reference>
<protein>
    <submittedName>
        <fullName evidence="1">Uncharacterized protein</fullName>
    </submittedName>
</protein>
<accession>A0A4R0PE27</accession>
<proteinExistence type="predicted"/>
<sequence length="103" mass="11213">MTSRHDDVDACAEALRPDFLAIAERAAGPDRPAAQVARDLQQIADKLKGMLSNFGSRLSLTDLESELMRLAEKYAGEEWTIETVAEAIERVADAHAAAVDTED</sequence>
<dbReference type="AlphaFoldDB" id="A0A4R0PE27"/>
<name>A0A4R0PE27_9HYPH</name>
<comment type="caution">
    <text evidence="1">The sequence shown here is derived from an EMBL/GenBank/DDBJ whole genome shotgun (WGS) entry which is preliminary data.</text>
</comment>
<gene>
    <name evidence="1" type="ORF">E0D97_13570</name>
</gene>
<evidence type="ECO:0000313" key="2">
    <source>
        <dbReference type="Proteomes" id="UP000291301"/>
    </source>
</evidence>
<dbReference type="RefSeq" id="WP_131569809.1">
    <property type="nucleotide sequence ID" value="NZ_JAINFK010000006.1"/>
</dbReference>
<organism evidence="1 2">
    <name type="scientific">Oricola cellulosilytica</name>
    <dbReference type="NCBI Taxonomy" id="1429082"/>
    <lineage>
        <taxon>Bacteria</taxon>
        <taxon>Pseudomonadati</taxon>
        <taxon>Pseudomonadota</taxon>
        <taxon>Alphaproteobacteria</taxon>
        <taxon>Hyphomicrobiales</taxon>
        <taxon>Ahrensiaceae</taxon>
        <taxon>Oricola</taxon>
    </lineage>
</organism>
<evidence type="ECO:0000313" key="1">
    <source>
        <dbReference type="EMBL" id="TCD13496.1"/>
    </source>
</evidence>
<dbReference type="EMBL" id="SJST01000005">
    <property type="protein sequence ID" value="TCD13496.1"/>
    <property type="molecule type" value="Genomic_DNA"/>
</dbReference>
<keyword evidence="2" id="KW-1185">Reference proteome</keyword>